<dbReference type="Proteomes" id="UP000035720">
    <property type="component" value="Unassembled WGS sequence"/>
</dbReference>
<dbReference type="AlphaFoldDB" id="A0A077MBV9"/>
<reference evidence="2 3" key="1">
    <citation type="journal article" date="2013" name="ISME J.">
        <title>A metabolic model for members of the genus Tetrasphaera involved in enhanced biological phosphorus removal.</title>
        <authorList>
            <person name="Kristiansen R."/>
            <person name="Nguyen H.T.T."/>
            <person name="Saunders A.M."/>
            <person name="Nielsen J.L."/>
            <person name="Wimmer R."/>
            <person name="Le V.Q."/>
            <person name="McIlroy S.J."/>
            <person name="Petrovski S."/>
            <person name="Seviour R.J."/>
            <person name="Calteau A."/>
            <person name="Nielsen K.L."/>
            <person name="Nielsen P.H."/>
        </authorList>
    </citation>
    <scope>NUCLEOTIDE SEQUENCE [LARGE SCALE GENOMIC DNA]</scope>
    <source>
        <strain evidence="2 3">Ben 74</strain>
    </source>
</reference>
<sequence length="56" mass="6157">MSQTLEVSTDNPHPSGGEPVDERESCRSHACGRQYPKLCSKNATHQFGVSGMVRPR</sequence>
<dbReference type="EMBL" id="CAJC01000198">
    <property type="protein sequence ID" value="CCI54821.1"/>
    <property type="molecule type" value="Genomic_DNA"/>
</dbReference>
<evidence type="ECO:0000313" key="2">
    <source>
        <dbReference type="EMBL" id="CCI54821.1"/>
    </source>
</evidence>
<organism evidence="2 3">
    <name type="scientific">Nostocoides jenkinsii Ben 74</name>
    <dbReference type="NCBI Taxonomy" id="1193518"/>
    <lineage>
        <taxon>Bacteria</taxon>
        <taxon>Bacillati</taxon>
        <taxon>Actinomycetota</taxon>
        <taxon>Actinomycetes</taxon>
        <taxon>Micrococcales</taxon>
        <taxon>Intrasporangiaceae</taxon>
        <taxon>Nostocoides</taxon>
    </lineage>
</organism>
<proteinExistence type="predicted"/>
<gene>
    <name evidence="2" type="ORF">BN13_830011</name>
</gene>
<name>A0A077MBV9_9MICO</name>
<evidence type="ECO:0000313" key="3">
    <source>
        <dbReference type="Proteomes" id="UP000035720"/>
    </source>
</evidence>
<accession>A0A077MBV9</accession>
<comment type="caution">
    <text evidence="2">The sequence shown here is derived from an EMBL/GenBank/DDBJ whole genome shotgun (WGS) entry which is preliminary data.</text>
</comment>
<evidence type="ECO:0000256" key="1">
    <source>
        <dbReference type="SAM" id="MobiDB-lite"/>
    </source>
</evidence>
<feature type="region of interest" description="Disordered" evidence="1">
    <location>
        <begin position="1"/>
        <end position="25"/>
    </location>
</feature>
<dbReference type="STRING" id="1193518.BN13_830011"/>
<feature type="compositionally biased region" description="Polar residues" evidence="1">
    <location>
        <begin position="1"/>
        <end position="12"/>
    </location>
</feature>
<protein>
    <submittedName>
        <fullName evidence="2">Uncharacterized protein</fullName>
    </submittedName>
</protein>
<keyword evidence="3" id="KW-1185">Reference proteome</keyword>